<organism evidence="1 2">
    <name type="scientific">Dreissena polymorpha</name>
    <name type="common">Zebra mussel</name>
    <name type="synonym">Mytilus polymorpha</name>
    <dbReference type="NCBI Taxonomy" id="45954"/>
    <lineage>
        <taxon>Eukaryota</taxon>
        <taxon>Metazoa</taxon>
        <taxon>Spiralia</taxon>
        <taxon>Lophotrochozoa</taxon>
        <taxon>Mollusca</taxon>
        <taxon>Bivalvia</taxon>
        <taxon>Autobranchia</taxon>
        <taxon>Heteroconchia</taxon>
        <taxon>Euheterodonta</taxon>
        <taxon>Imparidentia</taxon>
        <taxon>Neoheterodontei</taxon>
        <taxon>Myida</taxon>
        <taxon>Dreissenoidea</taxon>
        <taxon>Dreissenidae</taxon>
        <taxon>Dreissena</taxon>
    </lineage>
</organism>
<sequence length="434" mass="49576">MLNDTHGQCQIHTELFEDVTYYITVRAVTGCHKEYIVSSSDGITLDRVAPKATFSVEATNDTIVYIRDNVIYQSVTDSISIVCNVSDSHEIQSLEWGLGSLPSLSDIEPLTHDLKSLTSVVSLVPGEAVFVTLNAIDKAGNHELASSFAVIADTTAPEMIDLECTQFISVRKSIVTCSWETIVENESILKETSISIGSAQNEFDILDRSVVHKDTYSFTRDLYNHIDRFSNITVVFITITISNVVGHKTTYGREVIVDRTAPEADRLDVVTSTTQGRVADHHQKCQLPRGYVEVKLINVADHESAIDDRRYLSDASMYIFDFNMYVFDDNRYELDDRWYAFDDRMNVFYDTMYVYNDKRYLSATICMLFDDNRYLFDGSRYVSDDKRHLFDDKRFVLDANKYVSNDNRYVSDDNRHVLTTIGGNHFMPSLFPFR</sequence>
<protein>
    <submittedName>
        <fullName evidence="1">Uncharacterized protein</fullName>
    </submittedName>
</protein>
<evidence type="ECO:0000313" key="1">
    <source>
        <dbReference type="EMBL" id="KAH3690181.1"/>
    </source>
</evidence>
<accession>A0A9D3Y1D9</accession>
<dbReference type="EMBL" id="JAIWYP010000075">
    <property type="protein sequence ID" value="KAH3690181.1"/>
    <property type="molecule type" value="Genomic_DNA"/>
</dbReference>
<reference evidence="1" key="2">
    <citation type="submission" date="2020-11" db="EMBL/GenBank/DDBJ databases">
        <authorList>
            <person name="McCartney M.A."/>
            <person name="Auch B."/>
            <person name="Kono T."/>
            <person name="Mallez S."/>
            <person name="Becker A."/>
            <person name="Gohl D.M."/>
            <person name="Silverstein K.A.T."/>
            <person name="Koren S."/>
            <person name="Bechman K.B."/>
            <person name="Herman A."/>
            <person name="Abrahante J.E."/>
            <person name="Garbe J."/>
        </authorList>
    </citation>
    <scope>NUCLEOTIDE SEQUENCE</scope>
    <source>
        <strain evidence="1">Duluth1</strain>
        <tissue evidence="1">Whole animal</tissue>
    </source>
</reference>
<dbReference type="AlphaFoldDB" id="A0A9D3Y1D9"/>
<name>A0A9D3Y1D9_DREPO</name>
<evidence type="ECO:0000313" key="2">
    <source>
        <dbReference type="Proteomes" id="UP000828390"/>
    </source>
</evidence>
<reference evidence="1" key="1">
    <citation type="journal article" date="2019" name="bioRxiv">
        <title>The Genome of the Zebra Mussel, Dreissena polymorpha: A Resource for Invasive Species Research.</title>
        <authorList>
            <person name="McCartney M.A."/>
            <person name="Auch B."/>
            <person name="Kono T."/>
            <person name="Mallez S."/>
            <person name="Zhang Y."/>
            <person name="Obille A."/>
            <person name="Becker A."/>
            <person name="Abrahante J.E."/>
            <person name="Garbe J."/>
            <person name="Badalamenti J.P."/>
            <person name="Herman A."/>
            <person name="Mangelson H."/>
            <person name="Liachko I."/>
            <person name="Sullivan S."/>
            <person name="Sone E.D."/>
            <person name="Koren S."/>
            <person name="Silverstein K.A.T."/>
            <person name="Beckman K.B."/>
            <person name="Gohl D.M."/>
        </authorList>
    </citation>
    <scope>NUCLEOTIDE SEQUENCE</scope>
    <source>
        <strain evidence="1">Duluth1</strain>
        <tissue evidence="1">Whole animal</tissue>
    </source>
</reference>
<gene>
    <name evidence="1" type="ORF">DPMN_191900</name>
</gene>
<comment type="caution">
    <text evidence="1">The sequence shown here is derived from an EMBL/GenBank/DDBJ whole genome shotgun (WGS) entry which is preliminary data.</text>
</comment>
<dbReference type="Proteomes" id="UP000828390">
    <property type="component" value="Unassembled WGS sequence"/>
</dbReference>
<keyword evidence="2" id="KW-1185">Reference proteome</keyword>
<proteinExistence type="predicted"/>